<reference evidence="3 4" key="1">
    <citation type="submission" date="2018-04" db="EMBL/GenBank/DDBJ databases">
        <title>The genome sequence of Caulobacter sp. 744.</title>
        <authorList>
            <person name="Gao J."/>
            <person name="Sun J."/>
        </authorList>
    </citation>
    <scope>NUCLEOTIDE SEQUENCE [LARGE SCALE GENOMIC DNA]</scope>
    <source>
        <strain evidence="3 4">774</strain>
    </source>
</reference>
<dbReference type="RefSeq" id="WP_109101406.1">
    <property type="nucleotide sequence ID" value="NZ_QDKQ01000050.1"/>
</dbReference>
<dbReference type="PANTHER" id="PTHR43135:SF3">
    <property type="entry name" value="ALPHA-D-RIBOSE 1-METHYLPHOSPHONATE 5-TRIPHOSPHATE DIPHOSPHATASE"/>
    <property type="match status" value="1"/>
</dbReference>
<gene>
    <name evidence="3" type="ORF">DDF67_13530</name>
</gene>
<dbReference type="OrthoDB" id="9802793at2"/>
<dbReference type="SUPFAM" id="SSF51556">
    <property type="entry name" value="Metallo-dependent hydrolases"/>
    <property type="match status" value="1"/>
</dbReference>
<dbReference type="SUPFAM" id="SSF51338">
    <property type="entry name" value="Composite domain of metallo-dependent hydrolases"/>
    <property type="match status" value="1"/>
</dbReference>
<dbReference type="PANTHER" id="PTHR43135">
    <property type="entry name" value="ALPHA-D-RIBOSE 1-METHYLPHOSPHONATE 5-TRIPHOSPHATE DIPHOSPHATASE"/>
    <property type="match status" value="1"/>
</dbReference>
<dbReference type="AlphaFoldDB" id="A0A2T9JWI4"/>
<protein>
    <submittedName>
        <fullName evidence="3">Amidohydrolase</fullName>
    </submittedName>
</protein>
<feature type="signal peptide" evidence="1">
    <location>
        <begin position="1"/>
        <end position="26"/>
    </location>
</feature>
<proteinExistence type="predicted"/>
<evidence type="ECO:0000256" key="1">
    <source>
        <dbReference type="SAM" id="SignalP"/>
    </source>
</evidence>
<dbReference type="GO" id="GO:0016810">
    <property type="term" value="F:hydrolase activity, acting on carbon-nitrogen (but not peptide) bonds"/>
    <property type="evidence" value="ECO:0007669"/>
    <property type="project" value="InterPro"/>
</dbReference>
<dbReference type="InterPro" id="IPR011059">
    <property type="entry name" value="Metal-dep_hydrolase_composite"/>
</dbReference>
<accession>A0A2T9JWI4</accession>
<keyword evidence="1" id="KW-0732">Signal</keyword>
<dbReference type="Gene3D" id="2.30.40.10">
    <property type="entry name" value="Urease, subunit C, domain 1"/>
    <property type="match status" value="1"/>
</dbReference>
<dbReference type="InterPro" id="IPR032466">
    <property type="entry name" value="Metal_Hydrolase"/>
</dbReference>
<sequence length="455" mass="46309">MIRQTFLTGLFASAALCAVAAAPASAQTFAIVNARIEPVSSAAIPSGTILVQNGKIAAVGASVAVPAGVPTIDAKGGVVTPGLVAPSSNISASEIGGVRETRDDGTGNALSAGFDIAYSVNPASPMIGLARDGGVTSSAVTPILSGVGGGSHEHADDGVVEEMTAGKDGGGDPPLFGGQAAFVRLKAGEADIVSKSKTAVTLSLGEAGARAAGGSRGAAIVLVKSALQDARAFARNRAAFEQGATRDYGLSRLDLEALVPVVQGKTPLLIRAHRASDIRLALKLASEEKIRIVLEGAEEGWLVAGEIAKAGVPVIVDTQADLPDSFETLGSRLDNAARLNAAGVTVAINGARDFNNLRQERLNAGLAVANGLPYPAALAAITLTPAKIWGMADQIGSLDVGKTADLVLWTGDPLETTTWADKVFVSGVEQPADSRQTQLRDRYAGQDNGLPPAYR</sequence>
<dbReference type="Gene3D" id="3.20.20.140">
    <property type="entry name" value="Metal-dependent hydrolases"/>
    <property type="match status" value="1"/>
</dbReference>
<dbReference type="InterPro" id="IPR006680">
    <property type="entry name" value="Amidohydro-rel"/>
</dbReference>
<dbReference type="EMBL" id="QDKQ01000050">
    <property type="protein sequence ID" value="PVM88075.1"/>
    <property type="molecule type" value="Genomic_DNA"/>
</dbReference>
<keyword evidence="4" id="KW-1185">Reference proteome</keyword>
<name>A0A2T9JWI4_9CAUL</name>
<feature type="chain" id="PRO_5015581380" evidence="1">
    <location>
        <begin position="27"/>
        <end position="455"/>
    </location>
</feature>
<dbReference type="InterPro" id="IPR051781">
    <property type="entry name" value="Metallo-dep_Hydrolase"/>
</dbReference>
<keyword evidence="3" id="KW-0378">Hydrolase</keyword>
<feature type="domain" description="Amidohydrolase-related" evidence="2">
    <location>
        <begin position="311"/>
        <end position="425"/>
    </location>
</feature>
<evidence type="ECO:0000259" key="2">
    <source>
        <dbReference type="Pfam" id="PF01979"/>
    </source>
</evidence>
<evidence type="ECO:0000313" key="4">
    <source>
        <dbReference type="Proteomes" id="UP000245073"/>
    </source>
</evidence>
<organism evidence="3 4">
    <name type="scientific">Caulobacter endophyticus</name>
    <dbReference type="NCBI Taxonomy" id="2172652"/>
    <lineage>
        <taxon>Bacteria</taxon>
        <taxon>Pseudomonadati</taxon>
        <taxon>Pseudomonadota</taxon>
        <taxon>Alphaproteobacteria</taxon>
        <taxon>Caulobacterales</taxon>
        <taxon>Caulobacteraceae</taxon>
        <taxon>Caulobacter</taxon>
    </lineage>
</organism>
<comment type="caution">
    <text evidence="3">The sequence shown here is derived from an EMBL/GenBank/DDBJ whole genome shotgun (WGS) entry which is preliminary data.</text>
</comment>
<dbReference type="Proteomes" id="UP000245073">
    <property type="component" value="Unassembled WGS sequence"/>
</dbReference>
<evidence type="ECO:0000313" key="3">
    <source>
        <dbReference type="EMBL" id="PVM88075.1"/>
    </source>
</evidence>
<dbReference type="Pfam" id="PF01979">
    <property type="entry name" value="Amidohydro_1"/>
    <property type="match status" value="1"/>
</dbReference>